<dbReference type="PANTHER" id="PTHR30603">
    <property type="entry name" value="RNA POLYMERASE SIGMA FACTOR RPO"/>
    <property type="match status" value="1"/>
</dbReference>
<evidence type="ECO:0000259" key="6">
    <source>
        <dbReference type="PROSITE" id="PS00716"/>
    </source>
</evidence>
<dbReference type="GO" id="GO:0006352">
    <property type="term" value="P:DNA-templated transcription initiation"/>
    <property type="evidence" value="ECO:0007669"/>
    <property type="project" value="InterPro"/>
</dbReference>
<organism evidence="7 8">
    <name type="scientific">Aliterella atlantica CENA595</name>
    <dbReference type="NCBI Taxonomy" id="1618023"/>
    <lineage>
        <taxon>Bacteria</taxon>
        <taxon>Bacillati</taxon>
        <taxon>Cyanobacteriota</taxon>
        <taxon>Cyanophyceae</taxon>
        <taxon>Chroococcidiopsidales</taxon>
        <taxon>Aliterellaceae</taxon>
        <taxon>Aliterella</taxon>
    </lineage>
</organism>
<evidence type="ECO:0000313" key="8">
    <source>
        <dbReference type="Proteomes" id="UP000032452"/>
    </source>
</evidence>
<dbReference type="OrthoDB" id="1185556at2"/>
<dbReference type="SUPFAM" id="SSF88946">
    <property type="entry name" value="Sigma2 domain of RNA polymerase sigma factors"/>
    <property type="match status" value="1"/>
</dbReference>
<keyword evidence="4" id="KW-0238">DNA-binding</keyword>
<dbReference type="PRINTS" id="PR00046">
    <property type="entry name" value="SIGMA70FCT"/>
</dbReference>
<evidence type="ECO:0000313" key="7">
    <source>
        <dbReference type="EMBL" id="KJH69538.1"/>
    </source>
</evidence>
<dbReference type="InterPro" id="IPR014284">
    <property type="entry name" value="RNA_pol_sigma-70_dom"/>
</dbReference>
<dbReference type="AlphaFoldDB" id="A0A0D8ZL25"/>
<dbReference type="GO" id="GO:0016987">
    <property type="term" value="F:sigma factor activity"/>
    <property type="evidence" value="ECO:0007669"/>
    <property type="project" value="UniProtKB-KW"/>
</dbReference>
<dbReference type="InterPro" id="IPR013325">
    <property type="entry name" value="RNA_pol_sigma_r2"/>
</dbReference>
<sequence>MIYDPIRTYFQQIGRVALLSQEQEVFLGTQVQAMMSLLAAKKSLAQQLHREPTPQEWALQVAQSEAALTETLALGQQAKCQMVKANLRLVVAIAKRYKERGVDFQDLIQEGAIGLQRAVEKFDPHRGFRFSTYATWWIRQSINRAVKAANAIIRLPMCLNQRLDQIRKASRQLSLKLGRTPNISELAVELELTSLQVTKCLKWARQPQSLNLQLGDAQDMELGDLLPSSSPTPEELLIVQEGCSIDFEPLLALLKPKYRQVIVLRYGLIDGQALTFAQVGALLGISRQGVHQIEVRALERLRLHLGEVMKVSRG</sequence>
<dbReference type="Pfam" id="PF04542">
    <property type="entry name" value="Sigma70_r2"/>
    <property type="match status" value="1"/>
</dbReference>
<dbReference type="Pfam" id="PF04545">
    <property type="entry name" value="Sigma70_r4"/>
    <property type="match status" value="1"/>
</dbReference>
<dbReference type="Pfam" id="PF04539">
    <property type="entry name" value="Sigma70_r3"/>
    <property type="match status" value="1"/>
</dbReference>
<feature type="domain" description="RNA polymerase sigma-70" evidence="6">
    <location>
        <begin position="275"/>
        <end position="301"/>
    </location>
</feature>
<dbReference type="InterPro" id="IPR013324">
    <property type="entry name" value="RNA_pol_sigma_r3/r4-like"/>
</dbReference>
<dbReference type="Gene3D" id="1.20.120.1810">
    <property type="match status" value="1"/>
</dbReference>
<accession>A0A0D8ZL25</accession>
<comment type="similarity">
    <text evidence="1">Belongs to the sigma-70 factor family.</text>
</comment>
<dbReference type="Proteomes" id="UP000032452">
    <property type="component" value="Unassembled WGS sequence"/>
</dbReference>
<dbReference type="STRING" id="1618023.UH38_23305"/>
<dbReference type="Pfam" id="PF00140">
    <property type="entry name" value="Sigma70_r1_2"/>
    <property type="match status" value="1"/>
</dbReference>
<dbReference type="GO" id="GO:0003677">
    <property type="term" value="F:DNA binding"/>
    <property type="evidence" value="ECO:0007669"/>
    <property type="project" value="UniProtKB-KW"/>
</dbReference>
<proteinExistence type="inferred from homology"/>
<keyword evidence="8" id="KW-1185">Reference proteome</keyword>
<name>A0A0D8ZL25_9CYAN</name>
<dbReference type="PANTHER" id="PTHR30603:SF60">
    <property type="entry name" value="RNA POLYMERASE SIGMA FACTOR RPOD"/>
    <property type="match status" value="1"/>
</dbReference>
<dbReference type="InterPro" id="IPR007624">
    <property type="entry name" value="RNA_pol_sigma70_r3"/>
</dbReference>
<dbReference type="PROSITE" id="PS00716">
    <property type="entry name" value="SIGMA70_2"/>
    <property type="match status" value="1"/>
</dbReference>
<dbReference type="RefSeq" id="WP_045057105.1">
    <property type="nucleotide sequence ID" value="NZ_CAWMDP010000047.1"/>
</dbReference>
<dbReference type="EMBL" id="JYON01000040">
    <property type="protein sequence ID" value="KJH69538.1"/>
    <property type="molecule type" value="Genomic_DNA"/>
</dbReference>
<dbReference type="Gene3D" id="1.10.10.10">
    <property type="entry name" value="Winged helix-like DNA-binding domain superfamily/Winged helix DNA-binding domain"/>
    <property type="match status" value="2"/>
</dbReference>
<comment type="caution">
    <text evidence="7">The sequence shown here is derived from an EMBL/GenBank/DDBJ whole genome shotgun (WGS) entry which is preliminary data.</text>
</comment>
<reference evidence="7 8" key="1">
    <citation type="submission" date="2015-02" db="EMBL/GenBank/DDBJ databases">
        <title>Draft genome of a novel marine cyanobacterium (Chroococcales) isolated from South Atlantic Ocean.</title>
        <authorList>
            <person name="Rigonato J."/>
            <person name="Alvarenga D.O."/>
            <person name="Branco L.H."/>
            <person name="Varani A.M."/>
            <person name="Brandini F.P."/>
            <person name="Fiore M.F."/>
        </authorList>
    </citation>
    <scope>NUCLEOTIDE SEQUENCE [LARGE SCALE GENOMIC DNA]</scope>
    <source>
        <strain evidence="7 8">CENA595</strain>
    </source>
</reference>
<protein>
    <recommendedName>
        <fullName evidence="6">RNA polymerase sigma-70 domain-containing protein</fullName>
    </recommendedName>
</protein>
<evidence type="ECO:0000256" key="4">
    <source>
        <dbReference type="ARBA" id="ARBA00023125"/>
    </source>
</evidence>
<dbReference type="NCBIfam" id="TIGR02937">
    <property type="entry name" value="sigma70-ECF"/>
    <property type="match status" value="1"/>
</dbReference>
<dbReference type="InterPro" id="IPR007630">
    <property type="entry name" value="RNA_pol_sigma70_r4"/>
</dbReference>
<dbReference type="CDD" id="cd06171">
    <property type="entry name" value="Sigma70_r4"/>
    <property type="match status" value="1"/>
</dbReference>
<keyword evidence="5" id="KW-0804">Transcription</keyword>
<dbReference type="InterPro" id="IPR036388">
    <property type="entry name" value="WH-like_DNA-bd_sf"/>
</dbReference>
<dbReference type="InterPro" id="IPR000943">
    <property type="entry name" value="RNA_pol_sigma70"/>
</dbReference>
<evidence type="ECO:0000256" key="5">
    <source>
        <dbReference type="ARBA" id="ARBA00023163"/>
    </source>
</evidence>
<gene>
    <name evidence="7" type="ORF">UH38_23305</name>
</gene>
<evidence type="ECO:0000256" key="3">
    <source>
        <dbReference type="ARBA" id="ARBA00023082"/>
    </source>
</evidence>
<dbReference type="SUPFAM" id="SSF88659">
    <property type="entry name" value="Sigma3 and sigma4 domains of RNA polymerase sigma factors"/>
    <property type="match status" value="2"/>
</dbReference>
<keyword evidence="2" id="KW-0805">Transcription regulation</keyword>
<dbReference type="InterPro" id="IPR050239">
    <property type="entry name" value="Sigma-70_RNA_pol_init_factors"/>
</dbReference>
<keyword evidence="3" id="KW-0731">Sigma factor</keyword>
<evidence type="ECO:0000256" key="2">
    <source>
        <dbReference type="ARBA" id="ARBA00023015"/>
    </source>
</evidence>
<evidence type="ECO:0000256" key="1">
    <source>
        <dbReference type="ARBA" id="ARBA00007788"/>
    </source>
</evidence>
<dbReference type="InterPro" id="IPR009042">
    <property type="entry name" value="RNA_pol_sigma70_r1_2"/>
</dbReference>
<dbReference type="InterPro" id="IPR007627">
    <property type="entry name" value="RNA_pol_sigma70_r2"/>
</dbReference>